<evidence type="ECO:0000313" key="1">
    <source>
        <dbReference type="EMBL" id="EDO06518.1"/>
    </source>
</evidence>
<evidence type="ECO:0000313" key="2">
    <source>
        <dbReference type="Proteomes" id="UP000002173"/>
    </source>
</evidence>
<dbReference type="Proteomes" id="UP000002173">
    <property type="component" value="Chromosome 2"/>
</dbReference>
<dbReference type="AlphaFoldDB" id="A7AUA7"/>
<dbReference type="OMA" id="AHAQIMK"/>
<gene>
    <name evidence="1" type="ORF">BBOV_II005670</name>
</gene>
<reference evidence="1 2" key="1">
    <citation type="journal article" date="2007" name="PLoS Pathog.">
        <title>Genome sequence of Babesia bovis and comparative analysis of apicomplexan hemoprotozoa.</title>
        <authorList>
            <person name="Brayton K.A."/>
            <person name="Lau A.O.T."/>
            <person name="Herndon D.R."/>
            <person name="Hannick L."/>
            <person name="Kappmeyer L.S."/>
            <person name="Berens S.J."/>
            <person name="Bidwell S.L."/>
            <person name="Brown W.C."/>
            <person name="Crabtree J."/>
            <person name="Fadrosh D."/>
            <person name="Feldblum T."/>
            <person name="Forberger H.A."/>
            <person name="Haas B.J."/>
            <person name="Howell J.M."/>
            <person name="Khouri H."/>
            <person name="Koo H."/>
            <person name="Mann D.J."/>
            <person name="Norimine J."/>
            <person name="Paulsen I.T."/>
            <person name="Radune D."/>
            <person name="Ren Q."/>
            <person name="Smith R.K. Jr."/>
            <person name="Suarez C.E."/>
            <person name="White O."/>
            <person name="Wortman J.R."/>
            <person name="Knowles D.P. Jr."/>
            <person name="McElwain T.F."/>
            <person name="Nene V.M."/>
        </authorList>
    </citation>
    <scope>NUCLEOTIDE SEQUENCE [LARGE SCALE GENOMIC DNA]</scope>
    <source>
        <strain evidence="1">T2Bo</strain>
    </source>
</reference>
<accession>A7AUA7</accession>
<organism evidence="1 2">
    <name type="scientific">Babesia bovis</name>
    <dbReference type="NCBI Taxonomy" id="5865"/>
    <lineage>
        <taxon>Eukaryota</taxon>
        <taxon>Sar</taxon>
        <taxon>Alveolata</taxon>
        <taxon>Apicomplexa</taxon>
        <taxon>Aconoidasida</taxon>
        <taxon>Piroplasmida</taxon>
        <taxon>Babesiidae</taxon>
        <taxon>Babesia</taxon>
    </lineage>
</organism>
<name>A7AUA7_BABBO</name>
<keyword evidence="2" id="KW-1185">Reference proteome</keyword>
<sequence>MARRIGIPSGPWFECWLRSLDVGESPTSSGRLDKSFTQVRGVDSRQQKEVAIELYHALHQTEISLKELSQHITEIGNILSQVDVRQLITQTKSQQRQMLCVFFDFEDISQAVSECIMQDSYAYVYLLVRLLYEILINTKSDAVRTFCFYQIMRNADVLRVLFDLVRRHVGKSGESKPKDMLDTVGQLPRYFYFNAMDSIMLRMLTSTDVNLKVCGIELVRLSPYLTACNPQLIAELQHCILGPAVELANKAAISMGTVLPYVSTKLADVILQAIHSHTLERKFDTQKIVSFCCMAIGCRRSKYAEMAHRMCWNLWLHIDARRDAKEPVDELIVRESQFYLLLTSTIISLGNRTLHNRQKSRMEHLLYEQHYRRSDMEFAFCLYILYQSQCDVKDVVKLLKNDTPDIDLQQELHKLLYNCHVRSFRQTGAYTAFINTLASFKEMIALDLGNMYLIREITSLVTRLVVNISDALLRIIKIVAEPFNELGNDQHLLRSLVIKSLCSINRMSSLLEYQKHALVVKEIETLVGSSDLKYIFKPLVKPGDITLFSESLTRDRVNLLVQLFYDCSYSKPPKVHNYYGSPVALDLLNARVIPVLHKMGNIMTITSKDDFNETLTQEAVMILTKAIDSTESAVGIQQCIQLSLRLGLHKHAIVFLQRLQIYTHDTLLWFNGLQYYCMAEVEANISQALLHRTQSLDSLETFEFQANQIYKGSVNNAAISSEHQIVLPQLVTHTWFLLRMILQVACGNIEHTQDLQGLSHVFRSLYIHYKAIKWCFRKYCSEVVSVAQMYQGLCMLLYAICLSNTEVDNIYDISDDIDTLNKYILQIFDEGDCPMPLTSTVIEMLDPGHKKALFNDNLLLGTISTQQLASGQTGMVNALTPRKITDVSIQGMLNEFVLFNRIKTTRFQRSNEPNAVAHSFRVTYFSRDIKAFTPLQQGLKLYESNKTRENMINLVKLISAVQLPIPAGALKMYPLPFASINAMVDFEVSCQRKYQHSQKRAGEGPVAIHIQGYIRNSSKEIPWLKIKVDVVEGNVVNTIRKTKLRMLENSIDEYVDANVRLRNLENLKITCLPMESNGLPVGLPTHVRPVIREVVT</sequence>
<dbReference type="EMBL" id="AAXT01000003">
    <property type="protein sequence ID" value="EDO06518.1"/>
    <property type="molecule type" value="Genomic_DNA"/>
</dbReference>
<dbReference type="eggNOG" id="ENOG502TN3J">
    <property type="taxonomic scope" value="Eukaryota"/>
</dbReference>
<dbReference type="VEuPathDB" id="PiroplasmaDB:BBOV_II005670"/>
<comment type="caution">
    <text evidence="1">The sequence shown here is derived from an EMBL/GenBank/DDBJ whole genome shotgun (WGS) entry which is preliminary data.</text>
</comment>
<protein>
    <submittedName>
        <fullName evidence="1">Uncharacterized protein</fullName>
    </submittedName>
</protein>
<proteinExistence type="predicted"/>
<dbReference type="InParanoid" id="A7AUA7"/>